<keyword evidence="5" id="KW-0997">Cell inner membrane</keyword>
<evidence type="ECO:0000313" key="13">
    <source>
        <dbReference type="EMBL" id="KTD48040.1"/>
    </source>
</evidence>
<dbReference type="SUPFAM" id="SSF54523">
    <property type="entry name" value="Pili subunits"/>
    <property type="match status" value="1"/>
</dbReference>
<evidence type="ECO:0000256" key="9">
    <source>
        <dbReference type="ARBA" id="ARBA00025772"/>
    </source>
</evidence>
<feature type="transmembrane region" description="Helical" evidence="11">
    <location>
        <begin position="12"/>
        <end position="35"/>
    </location>
</feature>
<evidence type="ECO:0000256" key="10">
    <source>
        <dbReference type="ARBA" id="ARBA00030775"/>
    </source>
</evidence>
<evidence type="ECO:0000256" key="3">
    <source>
        <dbReference type="ARBA" id="ARBA00022475"/>
    </source>
</evidence>
<evidence type="ECO:0000256" key="2">
    <source>
        <dbReference type="ARBA" id="ARBA00021549"/>
    </source>
</evidence>
<evidence type="ECO:0000256" key="7">
    <source>
        <dbReference type="ARBA" id="ARBA00022989"/>
    </source>
</evidence>
<feature type="domain" description="General secretion pathway GspH" evidence="12">
    <location>
        <begin position="45"/>
        <end position="163"/>
    </location>
</feature>
<evidence type="ECO:0000256" key="11">
    <source>
        <dbReference type="SAM" id="Phobius"/>
    </source>
</evidence>
<dbReference type="NCBIfam" id="TIGR02532">
    <property type="entry name" value="IV_pilin_GFxxxE"/>
    <property type="match status" value="1"/>
</dbReference>
<reference evidence="13 14" key="1">
    <citation type="submission" date="2015-11" db="EMBL/GenBank/DDBJ databases">
        <title>Genomic analysis of 38 Legionella species identifies large and diverse effector repertoires.</title>
        <authorList>
            <person name="Burstein D."/>
            <person name="Amaro F."/>
            <person name="Zusman T."/>
            <person name="Lifshitz Z."/>
            <person name="Cohen O."/>
            <person name="Gilbert J.A."/>
            <person name="Pupko T."/>
            <person name="Shuman H.A."/>
            <person name="Segal G."/>
        </authorList>
    </citation>
    <scope>NUCLEOTIDE SEQUENCE [LARGE SCALE GENOMIC DNA]</scope>
    <source>
        <strain evidence="13 14">CDC#1442-AUS-E</strain>
    </source>
</reference>
<dbReference type="PATRIC" id="fig|45073.5.peg.2433"/>
<comment type="subcellular location">
    <subcellularLocation>
        <location evidence="1">Cell inner membrane</location>
        <topology evidence="1">Single-pass membrane protein</topology>
    </subcellularLocation>
</comment>
<proteinExistence type="inferred from homology"/>
<keyword evidence="4" id="KW-0488">Methylation</keyword>
<protein>
    <recommendedName>
        <fullName evidence="2">Type II secretion system protein H</fullName>
    </recommendedName>
    <alternativeName>
        <fullName evidence="10">General secretion pathway protein H</fullName>
    </alternativeName>
</protein>
<evidence type="ECO:0000256" key="4">
    <source>
        <dbReference type="ARBA" id="ARBA00022481"/>
    </source>
</evidence>
<keyword evidence="7 11" id="KW-1133">Transmembrane helix</keyword>
<accession>A0A0W0XTS1</accession>
<dbReference type="RefSeq" id="WP_058508386.1">
    <property type="nucleotide sequence ID" value="NZ_CAAAIK010000009.1"/>
</dbReference>
<dbReference type="GO" id="GO:0015627">
    <property type="term" value="C:type II protein secretion system complex"/>
    <property type="evidence" value="ECO:0007669"/>
    <property type="project" value="InterPro"/>
</dbReference>
<evidence type="ECO:0000313" key="14">
    <source>
        <dbReference type="Proteomes" id="UP000054618"/>
    </source>
</evidence>
<name>A0A0W0XTS1_9GAMM</name>
<evidence type="ECO:0000256" key="8">
    <source>
        <dbReference type="ARBA" id="ARBA00023136"/>
    </source>
</evidence>
<sequence>MKRIVEKGFTLTELIVTLCIAAIFITVAVPGYYALIQNNKVVAMVNRLSASLNFARMEAIKRGVRVSVCSAGNAALTTCGSASQWAQGWIVFVDANNNNLIDSNNDLVKVSEALPSGTRVNADANIVSYNSMGFASSGAMNLSVTATGCKGNNTRSLNISASGRLSISRIACQ</sequence>
<evidence type="ECO:0000256" key="1">
    <source>
        <dbReference type="ARBA" id="ARBA00004377"/>
    </source>
</evidence>
<dbReference type="Proteomes" id="UP000054618">
    <property type="component" value="Unassembled WGS sequence"/>
</dbReference>
<dbReference type="STRING" id="45073.Lqui_2304"/>
<organism evidence="13 14">
    <name type="scientific">Legionella quinlivanii</name>
    <dbReference type="NCBI Taxonomy" id="45073"/>
    <lineage>
        <taxon>Bacteria</taxon>
        <taxon>Pseudomonadati</taxon>
        <taxon>Pseudomonadota</taxon>
        <taxon>Gammaproteobacteria</taxon>
        <taxon>Legionellales</taxon>
        <taxon>Legionellaceae</taxon>
        <taxon>Legionella</taxon>
    </lineage>
</organism>
<dbReference type="GO" id="GO:0015628">
    <property type="term" value="P:protein secretion by the type II secretion system"/>
    <property type="evidence" value="ECO:0007669"/>
    <property type="project" value="InterPro"/>
</dbReference>
<keyword evidence="6 11" id="KW-0812">Transmembrane</keyword>
<dbReference type="Pfam" id="PF12019">
    <property type="entry name" value="GspH"/>
    <property type="match status" value="1"/>
</dbReference>
<evidence type="ECO:0000256" key="6">
    <source>
        <dbReference type="ARBA" id="ARBA00022692"/>
    </source>
</evidence>
<comment type="caution">
    <text evidence="13">The sequence shown here is derived from an EMBL/GenBank/DDBJ whole genome shotgun (WGS) entry which is preliminary data.</text>
</comment>
<gene>
    <name evidence="13" type="ORF">Lqui_2304</name>
</gene>
<evidence type="ECO:0000256" key="5">
    <source>
        <dbReference type="ARBA" id="ARBA00022519"/>
    </source>
</evidence>
<comment type="similarity">
    <text evidence="9">Belongs to the GSP H family.</text>
</comment>
<dbReference type="InterPro" id="IPR045584">
    <property type="entry name" value="Pilin-like"/>
</dbReference>
<dbReference type="Gene3D" id="3.55.40.10">
    <property type="entry name" value="minor pseudopilin epsh domain"/>
    <property type="match status" value="1"/>
</dbReference>
<dbReference type="EMBL" id="LNYS01000018">
    <property type="protein sequence ID" value="KTD48040.1"/>
    <property type="molecule type" value="Genomic_DNA"/>
</dbReference>
<keyword evidence="8 11" id="KW-0472">Membrane</keyword>
<dbReference type="OrthoDB" id="2313614at2"/>
<dbReference type="GO" id="GO:0005886">
    <property type="term" value="C:plasma membrane"/>
    <property type="evidence" value="ECO:0007669"/>
    <property type="project" value="UniProtKB-SubCell"/>
</dbReference>
<dbReference type="InterPro" id="IPR022346">
    <property type="entry name" value="T2SS_GspH"/>
</dbReference>
<dbReference type="AlphaFoldDB" id="A0A0W0XTS1"/>
<keyword evidence="3" id="KW-1003">Cell membrane</keyword>
<keyword evidence="14" id="KW-1185">Reference proteome</keyword>
<dbReference type="InterPro" id="IPR012902">
    <property type="entry name" value="N_methyl_site"/>
</dbReference>
<evidence type="ECO:0000259" key="12">
    <source>
        <dbReference type="Pfam" id="PF12019"/>
    </source>
</evidence>